<keyword evidence="3" id="KW-1185">Reference proteome</keyword>
<reference evidence="2 3" key="1">
    <citation type="journal article" date="2017" name="Plant Biotechnol. J.">
        <title>A comprehensive draft genome sequence for lupin (Lupinus angustifolius), an emerging health food: insights into plant-microbe interactions and legume evolution.</title>
        <authorList>
            <person name="Hane J.K."/>
            <person name="Ming Y."/>
            <person name="Kamphuis L.G."/>
            <person name="Nelson M.N."/>
            <person name="Garg G."/>
            <person name="Atkins C.A."/>
            <person name="Bayer P.E."/>
            <person name="Bravo A."/>
            <person name="Bringans S."/>
            <person name="Cannon S."/>
            <person name="Edwards D."/>
            <person name="Foley R."/>
            <person name="Gao L.L."/>
            <person name="Harrison M.J."/>
            <person name="Huang W."/>
            <person name="Hurgobin B."/>
            <person name="Li S."/>
            <person name="Liu C.W."/>
            <person name="McGrath A."/>
            <person name="Morahan G."/>
            <person name="Murray J."/>
            <person name="Weller J."/>
            <person name="Jian J."/>
            <person name="Singh K.B."/>
        </authorList>
    </citation>
    <scope>NUCLEOTIDE SEQUENCE [LARGE SCALE GENOMIC DNA]</scope>
    <source>
        <strain evidence="3">cv. Tanjil</strain>
        <tissue evidence="2">Whole plant</tissue>
    </source>
</reference>
<dbReference type="InterPro" id="IPR022617">
    <property type="entry name" value="Rad60/SUMO-like_dom"/>
</dbReference>
<dbReference type="SUPFAM" id="SSF54236">
    <property type="entry name" value="Ubiquitin-like"/>
    <property type="match status" value="1"/>
</dbReference>
<dbReference type="OMA" id="CNKRPRV"/>
<dbReference type="EMBL" id="CM007369">
    <property type="protein sequence ID" value="OIW04826.1"/>
    <property type="molecule type" value="Genomic_DNA"/>
</dbReference>
<proteinExistence type="predicted"/>
<dbReference type="Gene3D" id="3.10.20.90">
    <property type="entry name" value="Phosphatidylinositol 3-kinase Catalytic Subunit, Chain A, domain 1"/>
    <property type="match status" value="1"/>
</dbReference>
<sequence length="239" mass="27257">MAESTEEFEPLFDYTRIQPFNAASFDGSFLSLVNFFSYLPINDMKNDDDDDGVYAHRKKVSQHVVKKGKTGVKEVPVVEIEDNDDDDDDWLPSPPKVSCDTERLIEEDSTLKKLRLKKQELVSFTQSAKNFIEIIEESAKREFSDSLQTSMNDVSDNTTKPPERPKILISVQDKDDVKQFRIFMDDKFDRIIKIYADKVRCDVTQIALSFDGDKVGLSDTPASLGMEDGDIIEVHVKSR</sequence>
<organism evidence="2 3">
    <name type="scientific">Lupinus angustifolius</name>
    <name type="common">Narrow-leaved blue lupine</name>
    <dbReference type="NCBI Taxonomy" id="3871"/>
    <lineage>
        <taxon>Eukaryota</taxon>
        <taxon>Viridiplantae</taxon>
        <taxon>Streptophyta</taxon>
        <taxon>Embryophyta</taxon>
        <taxon>Tracheophyta</taxon>
        <taxon>Spermatophyta</taxon>
        <taxon>Magnoliopsida</taxon>
        <taxon>eudicotyledons</taxon>
        <taxon>Gunneridae</taxon>
        <taxon>Pentapetalae</taxon>
        <taxon>rosids</taxon>
        <taxon>fabids</taxon>
        <taxon>Fabales</taxon>
        <taxon>Fabaceae</taxon>
        <taxon>Papilionoideae</taxon>
        <taxon>50 kb inversion clade</taxon>
        <taxon>genistoids sensu lato</taxon>
        <taxon>core genistoids</taxon>
        <taxon>Genisteae</taxon>
        <taxon>Lupinus</taxon>
    </lineage>
</organism>
<dbReference type="Gramene" id="OIW04826">
    <property type="protein sequence ID" value="OIW04826"/>
    <property type="gene ID" value="TanjilG_13674"/>
</dbReference>
<dbReference type="AlphaFoldDB" id="A0A1J7HEG6"/>
<name>A0A1J7HEG6_LUPAN</name>
<dbReference type="Pfam" id="PF11976">
    <property type="entry name" value="Rad60-SLD"/>
    <property type="match status" value="1"/>
</dbReference>
<protein>
    <recommendedName>
        <fullName evidence="1">Rad60/SUMO-like domain-containing protein</fullName>
    </recommendedName>
</protein>
<evidence type="ECO:0000313" key="3">
    <source>
        <dbReference type="Proteomes" id="UP000188354"/>
    </source>
</evidence>
<dbReference type="PANTHER" id="PTHR47813:SF2">
    <property type="entry name" value="UBIQUITIN-LIKE SUPERFAMILY PROTEIN"/>
    <property type="match status" value="1"/>
</dbReference>
<evidence type="ECO:0000259" key="1">
    <source>
        <dbReference type="Pfam" id="PF11976"/>
    </source>
</evidence>
<dbReference type="InterPro" id="IPR029071">
    <property type="entry name" value="Ubiquitin-like_domsf"/>
</dbReference>
<dbReference type="Proteomes" id="UP000188354">
    <property type="component" value="Chromosome LG09"/>
</dbReference>
<gene>
    <name evidence="2" type="ORF">TanjilG_13674</name>
</gene>
<accession>A0A1J7HEG6</accession>
<feature type="domain" description="Rad60/SUMO-like" evidence="1">
    <location>
        <begin position="167"/>
        <end position="235"/>
    </location>
</feature>
<evidence type="ECO:0000313" key="2">
    <source>
        <dbReference type="EMBL" id="OIW04826.1"/>
    </source>
</evidence>
<dbReference type="STRING" id="3871.A0A1J7HEG6"/>
<dbReference type="CDD" id="cd01763">
    <property type="entry name" value="Ubl_SUMO_like"/>
    <property type="match status" value="1"/>
</dbReference>
<dbReference type="PANTHER" id="PTHR47813">
    <property type="entry name" value="UBIQUITIN-LIKE SUPERFAMILY PROTEIN"/>
    <property type="match status" value="1"/>
</dbReference>